<keyword evidence="1" id="KW-0812">Transmembrane</keyword>
<reference evidence="2 3" key="1">
    <citation type="journal article" date="2020" name="Syst. Appl. Microbiol.">
        <title>Arthrospiribacter ruber gen. nov., sp. nov., a novel bacterium isolated from Arthrospira cultures.</title>
        <authorList>
            <person name="Waleron M."/>
            <person name="Misztak A."/>
            <person name="Waleron M.M."/>
            <person name="Furmaniak M."/>
            <person name="Mrozik A."/>
            <person name="Waleron K."/>
        </authorList>
    </citation>
    <scope>NUCLEOTIDE SEQUENCE [LARGE SCALE GENOMIC DNA]</scope>
    <source>
        <strain evidence="2 3">DPMB0001</strain>
    </source>
</reference>
<keyword evidence="3" id="KW-1185">Reference proteome</keyword>
<organism evidence="2 3">
    <name type="scientific">Arthrospiribacter ruber</name>
    <dbReference type="NCBI Taxonomy" id="2487934"/>
    <lineage>
        <taxon>Bacteria</taxon>
        <taxon>Pseudomonadati</taxon>
        <taxon>Bacteroidota</taxon>
        <taxon>Cytophagia</taxon>
        <taxon>Cytophagales</taxon>
        <taxon>Cyclobacteriaceae</taxon>
        <taxon>Arthrospiribacter</taxon>
    </lineage>
</organism>
<dbReference type="EMBL" id="RPHB01000004">
    <property type="protein sequence ID" value="MBW3467990.1"/>
    <property type="molecule type" value="Genomic_DNA"/>
</dbReference>
<sequence length="148" mass="17009">MDIRRKLYFLATCMQWLTVSALLFFACQDDTSSENYQIQEISINEAAFNAEFEGVIHILGLTVINRKLRMKVGYSGCEPINDFTLLVSQTGIYTLPPTVRSKLVYQPITVCLAYFTSNIEIDLQVIGEEFQFPIMLLIEGWERPIRID</sequence>
<dbReference type="PROSITE" id="PS51257">
    <property type="entry name" value="PROKAR_LIPOPROTEIN"/>
    <property type="match status" value="1"/>
</dbReference>
<keyword evidence="1" id="KW-1133">Transmembrane helix</keyword>
<dbReference type="Proteomes" id="UP000727490">
    <property type="component" value="Unassembled WGS sequence"/>
</dbReference>
<proteinExistence type="predicted"/>
<name>A0A951IVJ2_9BACT</name>
<accession>A0A951IVJ2</accession>
<evidence type="ECO:0000313" key="2">
    <source>
        <dbReference type="EMBL" id="MBW3467990.1"/>
    </source>
</evidence>
<protein>
    <recommendedName>
        <fullName evidence="4">Lipoprotein</fullName>
    </recommendedName>
</protein>
<gene>
    <name evidence="2" type="ORF">EGN73_09205</name>
</gene>
<feature type="transmembrane region" description="Helical" evidence="1">
    <location>
        <begin position="7"/>
        <end position="26"/>
    </location>
</feature>
<keyword evidence="1" id="KW-0472">Membrane</keyword>
<comment type="caution">
    <text evidence="2">The sequence shown here is derived from an EMBL/GenBank/DDBJ whole genome shotgun (WGS) entry which is preliminary data.</text>
</comment>
<evidence type="ECO:0008006" key="4">
    <source>
        <dbReference type="Google" id="ProtNLM"/>
    </source>
</evidence>
<dbReference type="AlphaFoldDB" id="A0A951IVJ2"/>
<dbReference type="RefSeq" id="WP_219288630.1">
    <property type="nucleotide sequence ID" value="NZ_RPHB01000004.1"/>
</dbReference>
<evidence type="ECO:0000256" key="1">
    <source>
        <dbReference type="SAM" id="Phobius"/>
    </source>
</evidence>
<evidence type="ECO:0000313" key="3">
    <source>
        <dbReference type="Proteomes" id="UP000727490"/>
    </source>
</evidence>